<organism evidence="10">
    <name type="scientific">Danio rerio</name>
    <name type="common">Zebrafish</name>
    <name type="synonym">Brachydanio rerio</name>
    <dbReference type="NCBI Taxonomy" id="7955"/>
    <lineage>
        <taxon>Eukaryota</taxon>
        <taxon>Metazoa</taxon>
        <taxon>Chordata</taxon>
        <taxon>Craniata</taxon>
        <taxon>Vertebrata</taxon>
        <taxon>Euteleostomi</taxon>
        <taxon>Actinopterygii</taxon>
        <taxon>Neopterygii</taxon>
        <taxon>Teleostei</taxon>
        <taxon>Ostariophysi</taxon>
        <taxon>Cypriniformes</taxon>
        <taxon>Danionidae</taxon>
        <taxon>Danioninae</taxon>
        <taxon>Danio</taxon>
    </lineage>
</organism>
<dbReference type="RefSeq" id="XP_009295878.1">
    <property type="nucleotide sequence ID" value="XM_009297603.4"/>
</dbReference>
<dbReference type="EMBL" id="CT027646">
    <property type="status" value="NOT_ANNOTATED_CDS"/>
    <property type="molecule type" value="Genomic_DNA"/>
</dbReference>
<reference evidence="10 11" key="1">
    <citation type="journal article" date="2013" name="Nature">
        <title>The zebrafish reference genome sequence and its relationship to the human genome.</title>
        <authorList>
            <consortium name="Genome Reference Consortium Zebrafish"/>
            <person name="Howe K."/>
            <person name="Clark M.D."/>
            <person name="Torroja C.F."/>
            <person name="Torrance J."/>
            <person name="Berthelot C."/>
            <person name="Muffato M."/>
            <person name="Collins J.E."/>
            <person name="Humphray S."/>
            <person name="McLaren K."/>
            <person name="Matthews L."/>
            <person name="McLaren S."/>
            <person name="Sealy I."/>
            <person name="Caccamo M."/>
            <person name="Churcher C."/>
            <person name="Scott C."/>
            <person name="Barrett J.C."/>
            <person name="Koch R."/>
            <person name="Rauch G.J."/>
            <person name="White S."/>
            <person name="Chow W."/>
            <person name="Kilian B."/>
            <person name="Quintais L.T."/>
            <person name="Guerra-Assuncao J.A."/>
            <person name="Zhou Y."/>
            <person name="Gu Y."/>
            <person name="Yen J."/>
            <person name="Vogel J.H."/>
            <person name="Eyre T."/>
            <person name="Redmond S."/>
            <person name="Banerjee R."/>
            <person name="Chi J."/>
            <person name="Fu B."/>
            <person name="Langley E."/>
            <person name="Maguire S.F."/>
            <person name="Laird G.K."/>
            <person name="Lloyd D."/>
            <person name="Kenyon E."/>
            <person name="Donaldson S."/>
            <person name="Sehra H."/>
            <person name="Almeida-King J."/>
            <person name="Loveland J."/>
            <person name="Trevanion S."/>
            <person name="Jones M."/>
            <person name="Quail M."/>
            <person name="Willey D."/>
            <person name="Hunt A."/>
            <person name="Burton J."/>
            <person name="Sims S."/>
            <person name="McLay K."/>
            <person name="Plumb B."/>
            <person name="Davis J."/>
            <person name="Clee C."/>
            <person name="Oliver K."/>
            <person name="Clark R."/>
            <person name="Riddle C."/>
            <person name="Elliot D."/>
            <person name="Eliott D."/>
            <person name="Threadgold G."/>
            <person name="Harden G."/>
            <person name="Ware D."/>
            <person name="Begum S."/>
            <person name="Mortimore B."/>
            <person name="Mortimer B."/>
            <person name="Kerry G."/>
            <person name="Heath P."/>
            <person name="Phillimore B."/>
            <person name="Tracey A."/>
            <person name="Corby N."/>
            <person name="Dunn M."/>
            <person name="Johnson C."/>
            <person name="Wood J."/>
            <person name="Clark S."/>
            <person name="Pelan S."/>
            <person name="Griffiths G."/>
            <person name="Smith M."/>
            <person name="Glithero R."/>
            <person name="Howden P."/>
            <person name="Barker N."/>
            <person name="Lloyd C."/>
            <person name="Stevens C."/>
            <person name="Harley J."/>
            <person name="Holt K."/>
            <person name="Panagiotidis G."/>
            <person name="Lovell J."/>
            <person name="Beasley H."/>
            <person name="Henderson C."/>
            <person name="Gordon D."/>
            <person name="Auger K."/>
            <person name="Wright D."/>
            <person name="Collins J."/>
            <person name="Raisen C."/>
            <person name="Dyer L."/>
            <person name="Leung K."/>
            <person name="Robertson L."/>
            <person name="Ambridge K."/>
            <person name="Leongamornlert D."/>
            <person name="McGuire S."/>
            <person name="Gilderthorp R."/>
            <person name="Griffiths C."/>
            <person name="Manthravadi D."/>
            <person name="Nichol S."/>
            <person name="Barker G."/>
            <person name="Whitehead S."/>
            <person name="Kay M."/>
            <person name="Brown J."/>
            <person name="Murnane C."/>
            <person name="Gray E."/>
            <person name="Humphries M."/>
            <person name="Sycamore N."/>
            <person name="Barker D."/>
            <person name="Saunders D."/>
            <person name="Wallis J."/>
            <person name="Babbage A."/>
            <person name="Hammond S."/>
            <person name="Mashreghi-Mohammadi M."/>
            <person name="Barr L."/>
            <person name="Martin S."/>
            <person name="Wray P."/>
            <person name="Ellington A."/>
            <person name="Matthews N."/>
            <person name="Ellwood M."/>
            <person name="Woodmansey R."/>
            <person name="Clark G."/>
            <person name="Cooper J."/>
            <person name="Cooper J."/>
            <person name="Tromans A."/>
            <person name="Grafham D."/>
            <person name="Skuce C."/>
            <person name="Pandian R."/>
            <person name="Andrews R."/>
            <person name="Harrison E."/>
            <person name="Kimberley A."/>
            <person name="Garnett J."/>
            <person name="Fosker N."/>
            <person name="Hall R."/>
            <person name="Garner P."/>
            <person name="Kelly D."/>
            <person name="Bird C."/>
            <person name="Palmer S."/>
            <person name="Gehring I."/>
            <person name="Berger A."/>
            <person name="Dooley C.M."/>
            <person name="Ersan-Urun Z."/>
            <person name="Eser C."/>
            <person name="Geiger H."/>
            <person name="Geisler M."/>
            <person name="Karotki L."/>
            <person name="Kirn A."/>
            <person name="Konantz J."/>
            <person name="Konantz M."/>
            <person name="Oberlander M."/>
            <person name="Rudolph-Geiger S."/>
            <person name="Teucke M."/>
            <person name="Lanz C."/>
            <person name="Raddatz G."/>
            <person name="Osoegawa K."/>
            <person name="Zhu B."/>
            <person name="Rapp A."/>
            <person name="Widaa S."/>
            <person name="Langford C."/>
            <person name="Yang F."/>
            <person name="Schuster S.C."/>
            <person name="Carter N.P."/>
            <person name="Harrow J."/>
            <person name="Ning Z."/>
            <person name="Herrero J."/>
            <person name="Searle S.M."/>
            <person name="Enright A."/>
            <person name="Geisler R."/>
            <person name="Plasterk R.H."/>
            <person name="Lee C."/>
            <person name="Westerfield M."/>
            <person name="de Jong P.J."/>
            <person name="Zon L.I."/>
            <person name="Postlethwait J.H."/>
            <person name="Nusslein-Volhard C."/>
            <person name="Hubbard T.J."/>
            <person name="Roest Crollius H."/>
            <person name="Rogers J."/>
            <person name="Stemple D.L."/>
        </authorList>
    </citation>
    <scope>NUCLEOTIDE SEQUENCE [LARGE SCALE GENOMIC DNA]</scope>
    <source>
        <strain evidence="10 11">Tuebingen</strain>
    </source>
</reference>
<keyword evidence="7" id="KW-0325">Glycoprotein</keyword>
<accession>A0A0R4IRB9</accession>
<keyword evidence="3 9" id="KW-0812">Transmembrane</keyword>
<accession>A0A8M3B6U5</accession>
<dbReference type="InterPro" id="IPR003930">
    <property type="entry name" value="K_chnl_Ca-activ_BK_bsu"/>
</dbReference>
<evidence type="ECO:0000256" key="4">
    <source>
        <dbReference type="ARBA" id="ARBA00022989"/>
    </source>
</evidence>
<evidence type="ECO:0000256" key="2">
    <source>
        <dbReference type="ARBA" id="ARBA00022448"/>
    </source>
</evidence>
<keyword evidence="8 12" id="KW-0407">Ion channel</keyword>
<evidence type="ECO:0000256" key="6">
    <source>
        <dbReference type="ARBA" id="ARBA00023136"/>
    </source>
</evidence>
<evidence type="ECO:0000256" key="1">
    <source>
        <dbReference type="ARBA" id="ARBA00004141"/>
    </source>
</evidence>
<keyword evidence="11" id="KW-1185">Reference proteome</keyword>
<evidence type="ECO:0000256" key="3">
    <source>
        <dbReference type="ARBA" id="ARBA00022692"/>
    </source>
</evidence>
<dbReference type="GO" id="GO:0015459">
    <property type="term" value="F:potassium channel regulator activity"/>
    <property type="evidence" value="ECO:0000318"/>
    <property type="project" value="GO_Central"/>
</dbReference>
<feature type="transmembrane region" description="Helical" evidence="9">
    <location>
        <begin position="70"/>
        <end position="93"/>
    </location>
</feature>
<feature type="transmembrane region" description="Helical" evidence="9">
    <location>
        <begin position="220"/>
        <end position="241"/>
    </location>
</feature>
<dbReference type="ExpressionAtlas" id="A0A0R4IRB9">
    <property type="expression patterns" value="baseline"/>
</dbReference>
<dbReference type="GO" id="GO:0015269">
    <property type="term" value="F:calcium-activated potassium channel activity"/>
    <property type="evidence" value="ECO:0000318"/>
    <property type="project" value="GO_Central"/>
</dbReference>
<comment type="subcellular location">
    <subcellularLocation>
        <location evidence="1">Membrane</location>
        <topology evidence="1">Multi-pass membrane protein</topology>
    </subcellularLocation>
</comment>
<keyword evidence="4 9" id="KW-1133">Transmembrane helix</keyword>
<dbReference type="RefSeq" id="XP_009295878.1">
    <property type="nucleotide sequence ID" value="XM_009297603.3"/>
</dbReference>
<protein>
    <submittedName>
        <fullName evidence="12">Calcium-activated potassium channel subunit beta-3</fullName>
    </submittedName>
    <submittedName>
        <fullName evidence="10">Si:ch211-38m6.7</fullName>
    </submittedName>
</protein>
<dbReference type="AlphaFoldDB" id="A0A0R4IRB9"/>
<dbReference type="PANTHER" id="PTHR10258:SF4">
    <property type="entry name" value="CALCIUM-ACTIVATED POTASSIUM CHANNEL SUBUNIT BETA-3"/>
    <property type="match status" value="1"/>
</dbReference>
<dbReference type="Ensembl" id="ENSDART00000163265.2">
    <property type="protein sequence ID" value="ENSDARP00000138229.2"/>
    <property type="gene ID" value="ENSDARG00000063129.7"/>
</dbReference>
<name>A0A0R4IRB9_DANRE</name>
<dbReference type="Proteomes" id="UP000000437">
    <property type="component" value="Chromosome 2"/>
</dbReference>
<dbReference type="Pfam" id="PF03185">
    <property type="entry name" value="CaKB"/>
    <property type="match status" value="1"/>
</dbReference>
<evidence type="ECO:0000256" key="8">
    <source>
        <dbReference type="ARBA" id="ARBA00023303"/>
    </source>
</evidence>
<sequence>MLLNQSPRGSFSVPVNITLQGARRRHMRDVIHHQAQLHDSGGNWRKERELKCNEKARAQIPDSSVGEDRAVLLGFLMMTCSILMYLMVGILMVKPCIHSDWISSVNCSLVHIDLSDEVMDCRGIVNFKCLRALVNITTSNKTSSLQLYYDEDAVNSRLKTNSFSQCFYTPKCQRNKTEQETEARNIKQALITQRENLTCFLSPSHPEDAICRRKYNLEMALYYLLWPSLMLFGGIVLVGLVKLNQHLALLCSEISRDEFLDNQSNQAEGRIYQLLKCRSGETAEQHKPLS</sequence>
<dbReference type="GeneID" id="101885585"/>
<evidence type="ECO:0000313" key="10">
    <source>
        <dbReference type="Ensembl" id="ENSDARP00000138229"/>
    </source>
</evidence>
<dbReference type="SMR" id="A0A0R4IRB9"/>
<evidence type="ECO:0000256" key="7">
    <source>
        <dbReference type="ARBA" id="ARBA00023180"/>
    </source>
</evidence>
<keyword evidence="2" id="KW-0813">Transport</keyword>
<dbReference type="GO" id="GO:0008076">
    <property type="term" value="C:voltage-gated potassium channel complex"/>
    <property type="evidence" value="ECO:0000318"/>
    <property type="project" value="GO_Central"/>
</dbReference>
<reference evidence="10" key="2">
    <citation type="submission" date="2015-11" db="UniProtKB">
        <authorList>
            <consortium name="Ensembl"/>
        </authorList>
    </citation>
    <scope>IDENTIFICATION</scope>
    <source>
        <strain evidence="10">Tuebingen</strain>
    </source>
</reference>
<keyword evidence="5" id="KW-0406">Ion transport</keyword>
<dbReference type="OrthoDB" id="5973433at2759"/>
<evidence type="ECO:0000313" key="11">
    <source>
        <dbReference type="Proteomes" id="UP000000437"/>
    </source>
</evidence>
<dbReference type="CTD" id="27094"/>
<evidence type="ECO:0000256" key="5">
    <source>
        <dbReference type="ARBA" id="ARBA00023065"/>
    </source>
</evidence>
<reference evidence="12" key="3">
    <citation type="submission" date="2025-04" db="UniProtKB">
        <authorList>
            <consortium name="RefSeq"/>
        </authorList>
    </citation>
    <scope>IDENTIFICATION</scope>
    <source>
        <strain evidence="12">Tuebingen</strain>
    </source>
</reference>
<evidence type="ECO:0000313" key="12">
    <source>
        <dbReference type="RefSeq" id="XP_009295878.1"/>
    </source>
</evidence>
<dbReference type="AGR" id="ZFIN:ZDB-GENE-130603-15"/>
<keyword evidence="6 9" id="KW-0472">Membrane</keyword>
<evidence type="ECO:0000256" key="9">
    <source>
        <dbReference type="SAM" id="Phobius"/>
    </source>
</evidence>
<gene>
    <name evidence="12 13" type="primary">kcnmb3</name>
    <name evidence="12" type="synonym">si:ch211-38m6.7</name>
</gene>
<dbReference type="PANTHER" id="PTHR10258">
    <property type="entry name" value="CALCIUM-ACTIVATED POTASSIUM CHANNEL SUBUNIT BETA"/>
    <property type="match status" value="1"/>
</dbReference>
<evidence type="ECO:0000313" key="13">
    <source>
        <dbReference type="ZFIN" id="ZDB-GENE-130603-15"/>
    </source>
</evidence>
<dbReference type="ZFIN" id="ZDB-GENE-130603-15">
    <property type="gene designation" value="kcnmb3"/>
</dbReference>
<dbReference type="GO" id="GO:0005513">
    <property type="term" value="P:detection of calcium ion"/>
    <property type="evidence" value="ECO:0000318"/>
    <property type="project" value="GO_Central"/>
</dbReference>
<dbReference type="KEGG" id="dre:101885585"/>
<dbReference type="OMA" id="CEKYSAA"/>
<dbReference type="GeneTree" id="ENSGT00950000183039"/>
<proteinExistence type="predicted"/>